<sequence length="208" mass="22554">MTTHNPYAADPHKGAAFEMGYVWGFTNPAADDNPPPYAPDLLEVYLEGVDAGKDDWGRPPDGPAATSWTHWSELQEQDDHEWLHHLFVEGVAEGLAHLFRRAAFGLAGVVITVLGIPGDTPLRPLDDDFEELYTGPEADSNVVYVATCAREDHPIPAIGTTPEGYWAGSAYNDFGAALKEAVAHEHSEALVARCSLTDNTCGLVWAAR</sequence>
<protein>
    <submittedName>
        <fullName evidence="1">Uncharacterized protein</fullName>
    </submittedName>
</protein>
<dbReference type="Proteomes" id="UP000219565">
    <property type="component" value="Unassembled WGS sequence"/>
</dbReference>
<reference evidence="1 2" key="1">
    <citation type="submission" date="2017-09" db="EMBL/GenBank/DDBJ databases">
        <authorList>
            <person name="Ehlers B."/>
            <person name="Leendertz F.H."/>
        </authorList>
    </citation>
    <scope>NUCLEOTIDE SEQUENCE [LARGE SCALE GENOMIC DNA]</scope>
    <source>
        <strain evidence="1 2">DSM 45537</strain>
    </source>
</reference>
<dbReference type="STRING" id="1379680.GCA_001612615_04439"/>
<dbReference type="OrthoDB" id="3491333at2"/>
<name>A0A285LZB6_9NOCA</name>
<evidence type="ECO:0000313" key="1">
    <source>
        <dbReference type="EMBL" id="SNY89497.1"/>
    </source>
</evidence>
<dbReference type="RefSeq" id="WP_097248190.1">
    <property type="nucleotide sequence ID" value="NZ_JAMTCW010000011.1"/>
</dbReference>
<proteinExistence type="predicted"/>
<gene>
    <name evidence="1" type="ORF">SAMN04244553_6515</name>
</gene>
<accession>A0A285LZB6</accession>
<evidence type="ECO:0000313" key="2">
    <source>
        <dbReference type="Proteomes" id="UP000219565"/>
    </source>
</evidence>
<keyword evidence="2" id="KW-1185">Reference proteome</keyword>
<dbReference type="EMBL" id="OBEG01000009">
    <property type="protein sequence ID" value="SNY89497.1"/>
    <property type="molecule type" value="Genomic_DNA"/>
</dbReference>
<organism evidence="1 2">
    <name type="scientific">Nocardia amikacinitolerans</name>
    <dbReference type="NCBI Taxonomy" id="756689"/>
    <lineage>
        <taxon>Bacteria</taxon>
        <taxon>Bacillati</taxon>
        <taxon>Actinomycetota</taxon>
        <taxon>Actinomycetes</taxon>
        <taxon>Mycobacteriales</taxon>
        <taxon>Nocardiaceae</taxon>
        <taxon>Nocardia</taxon>
    </lineage>
</organism>
<dbReference type="AlphaFoldDB" id="A0A285LZB6"/>